<feature type="transmembrane region" description="Helical" evidence="4">
    <location>
        <begin position="481"/>
        <end position="501"/>
    </location>
</feature>
<feature type="transmembrane region" description="Helical" evidence="4">
    <location>
        <begin position="277"/>
        <end position="306"/>
    </location>
</feature>
<dbReference type="InterPro" id="IPR000620">
    <property type="entry name" value="EamA_dom"/>
</dbReference>
<dbReference type="PANTHER" id="PTHR22911:SF137">
    <property type="entry name" value="SOLUTE CARRIER FAMILY 35 MEMBER G2-RELATED"/>
    <property type="match status" value="1"/>
</dbReference>
<accession>A0A7C3KC66</accession>
<keyword evidence="4" id="KW-0812">Transmembrane</keyword>
<feature type="compositionally biased region" description="Polar residues" evidence="3">
    <location>
        <begin position="238"/>
        <end position="251"/>
    </location>
</feature>
<feature type="transmembrane region" description="Helical" evidence="4">
    <location>
        <begin position="421"/>
        <end position="438"/>
    </location>
</feature>
<dbReference type="EMBL" id="DSRU01000044">
    <property type="protein sequence ID" value="HFM96783.1"/>
    <property type="molecule type" value="Genomic_DNA"/>
</dbReference>
<feature type="transmembrane region" description="Helical" evidence="4">
    <location>
        <begin position="444"/>
        <end position="469"/>
    </location>
</feature>
<dbReference type="InterPro" id="IPR037185">
    <property type="entry name" value="EmrE-like"/>
</dbReference>
<feature type="transmembrane region" description="Helical" evidence="4">
    <location>
        <begin position="393"/>
        <end position="414"/>
    </location>
</feature>
<organism evidence="6">
    <name type="scientific">Oscillatoriales cyanobacterium SpSt-418</name>
    <dbReference type="NCBI Taxonomy" id="2282169"/>
    <lineage>
        <taxon>Bacteria</taxon>
        <taxon>Bacillati</taxon>
        <taxon>Cyanobacteriota</taxon>
        <taxon>Cyanophyceae</taxon>
        <taxon>Oscillatoriophycideae</taxon>
        <taxon>Oscillatoriales</taxon>
    </lineage>
</organism>
<sequence>MNHQGNQWQKGTNSSRSAEQILQTVSNELQNLHDGLIAQLSEEVLWLRTEKARLQTEVEALRQQQHALQTQRFEALSHQQMAQQQIWAKQLAQVIANHLQALIVERLSEMASASTAKRAISISGNGTDETAQRLLSSFDASFTNTFKTLQRELDSYESSLSQQLNRMHTLEQQGATILEALIERLREQLQVEVATARSPIGSPIPSNGHPTSDTAYEAAPPVSPQEFRDSFIQPSEDPATSTSSTAQSNPLPLQFPATPVAPPPPVKRELSQFQVGLLLVLLSTLALSFHNVVVKIVGTPSVIFGWLGGGYEMGGFIKLGLGNALLILWLRMLIVLPLMVPVAMFLYPPVWRDIRRFTTSDDRRPLINVFISGVSLFLSQILIYIAIGRIGPGVAVTLLFMYPIVTVPLAWLLFRDRPTRLRWVVMGIILLGVFFTALPRISWGAIVTGGATGVIVAALSGVAFAFYLLFMQLGFKKLHPVPVSLIQFATIFVLSSIVLLMPLDLGVKVGDSSGLFVGGLVLGILTLVGYLANNFGVRLMGASLASIIASSGPAVTALLGLLVINDKLQFIQFLGIFLVTFGVGLLSWERTKQQASAKPANTPAK</sequence>
<feature type="transmembrane region" description="Helical" evidence="4">
    <location>
        <begin position="570"/>
        <end position="588"/>
    </location>
</feature>
<dbReference type="GO" id="GO:0016020">
    <property type="term" value="C:membrane"/>
    <property type="evidence" value="ECO:0007669"/>
    <property type="project" value="InterPro"/>
</dbReference>
<comment type="similarity">
    <text evidence="1">Belongs to the EamA transporter family.</text>
</comment>
<keyword evidence="2" id="KW-0175">Coiled coil</keyword>
<proteinExistence type="inferred from homology"/>
<feature type="transmembrane region" description="Helical" evidence="4">
    <location>
        <begin position="326"/>
        <end position="347"/>
    </location>
</feature>
<evidence type="ECO:0000259" key="5">
    <source>
        <dbReference type="Pfam" id="PF00892"/>
    </source>
</evidence>
<keyword evidence="4" id="KW-1133">Transmembrane helix</keyword>
<reference evidence="6" key="1">
    <citation type="journal article" date="2020" name="mSystems">
        <title>Genome- and Community-Level Interaction Insights into Carbon Utilization and Element Cycling Functions of Hydrothermarchaeota in Hydrothermal Sediment.</title>
        <authorList>
            <person name="Zhou Z."/>
            <person name="Liu Y."/>
            <person name="Xu W."/>
            <person name="Pan J."/>
            <person name="Luo Z.H."/>
            <person name="Li M."/>
        </authorList>
    </citation>
    <scope>NUCLEOTIDE SEQUENCE [LARGE SCALE GENOMIC DNA]</scope>
    <source>
        <strain evidence="6">SpSt-418</strain>
    </source>
</reference>
<name>A0A7C3KC66_9CYAN</name>
<feature type="compositionally biased region" description="Polar residues" evidence="3">
    <location>
        <begin position="204"/>
        <end position="214"/>
    </location>
</feature>
<evidence type="ECO:0000313" key="6">
    <source>
        <dbReference type="EMBL" id="HFM96783.1"/>
    </source>
</evidence>
<feature type="domain" description="EamA" evidence="5">
    <location>
        <begin position="323"/>
        <end position="436"/>
    </location>
</feature>
<dbReference type="PANTHER" id="PTHR22911">
    <property type="entry name" value="ACYL-MALONYL CONDENSING ENZYME-RELATED"/>
    <property type="match status" value="1"/>
</dbReference>
<evidence type="ECO:0000256" key="2">
    <source>
        <dbReference type="SAM" id="Coils"/>
    </source>
</evidence>
<feature type="coiled-coil region" evidence="2">
    <location>
        <begin position="37"/>
        <end position="71"/>
    </location>
</feature>
<feature type="coiled-coil region" evidence="2">
    <location>
        <begin position="146"/>
        <end position="173"/>
    </location>
</feature>
<feature type="transmembrane region" description="Helical" evidence="4">
    <location>
        <begin position="544"/>
        <end position="564"/>
    </location>
</feature>
<feature type="transmembrane region" description="Helical" evidence="4">
    <location>
        <begin position="367"/>
        <end position="387"/>
    </location>
</feature>
<dbReference type="Pfam" id="PF00892">
    <property type="entry name" value="EamA"/>
    <property type="match status" value="2"/>
</dbReference>
<dbReference type="SUPFAM" id="SSF103481">
    <property type="entry name" value="Multidrug resistance efflux transporter EmrE"/>
    <property type="match status" value="2"/>
</dbReference>
<protein>
    <submittedName>
        <fullName evidence="6">EamA family transporter</fullName>
    </submittedName>
</protein>
<evidence type="ECO:0000256" key="3">
    <source>
        <dbReference type="SAM" id="MobiDB-lite"/>
    </source>
</evidence>
<feature type="transmembrane region" description="Helical" evidence="4">
    <location>
        <begin position="513"/>
        <end position="532"/>
    </location>
</feature>
<dbReference type="AlphaFoldDB" id="A0A7C3KC66"/>
<evidence type="ECO:0000256" key="4">
    <source>
        <dbReference type="SAM" id="Phobius"/>
    </source>
</evidence>
<evidence type="ECO:0000256" key="1">
    <source>
        <dbReference type="ARBA" id="ARBA00007362"/>
    </source>
</evidence>
<feature type="region of interest" description="Disordered" evidence="3">
    <location>
        <begin position="196"/>
        <end position="258"/>
    </location>
</feature>
<gene>
    <name evidence="6" type="ORF">ENR64_03270</name>
</gene>
<feature type="domain" description="EamA" evidence="5">
    <location>
        <begin position="452"/>
        <end position="587"/>
    </location>
</feature>
<keyword evidence="4" id="KW-0472">Membrane</keyword>
<comment type="caution">
    <text evidence="6">The sequence shown here is derived from an EMBL/GenBank/DDBJ whole genome shotgun (WGS) entry which is preliminary data.</text>
</comment>